<organism evidence="1 2">
    <name type="scientific">Eumeta variegata</name>
    <name type="common">Bagworm moth</name>
    <name type="synonym">Eumeta japonica</name>
    <dbReference type="NCBI Taxonomy" id="151549"/>
    <lineage>
        <taxon>Eukaryota</taxon>
        <taxon>Metazoa</taxon>
        <taxon>Ecdysozoa</taxon>
        <taxon>Arthropoda</taxon>
        <taxon>Hexapoda</taxon>
        <taxon>Insecta</taxon>
        <taxon>Pterygota</taxon>
        <taxon>Neoptera</taxon>
        <taxon>Endopterygota</taxon>
        <taxon>Lepidoptera</taxon>
        <taxon>Glossata</taxon>
        <taxon>Ditrysia</taxon>
        <taxon>Tineoidea</taxon>
        <taxon>Psychidae</taxon>
        <taxon>Oiketicinae</taxon>
        <taxon>Eumeta</taxon>
    </lineage>
</organism>
<evidence type="ECO:0000313" key="1">
    <source>
        <dbReference type="EMBL" id="GBP07125.1"/>
    </source>
</evidence>
<evidence type="ECO:0000313" key="2">
    <source>
        <dbReference type="Proteomes" id="UP000299102"/>
    </source>
</evidence>
<dbReference type="EMBL" id="BGZK01000025">
    <property type="protein sequence ID" value="GBP07125.1"/>
    <property type="molecule type" value="Genomic_DNA"/>
</dbReference>
<keyword evidence="2" id="KW-1185">Reference proteome</keyword>
<accession>A0A4C1SYX0</accession>
<reference evidence="1 2" key="1">
    <citation type="journal article" date="2019" name="Commun. Biol.">
        <title>The bagworm genome reveals a unique fibroin gene that provides high tensile strength.</title>
        <authorList>
            <person name="Kono N."/>
            <person name="Nakamura H."/>
            <person name="Ohtoshi R."/>
            <person name="Tomita M."/>
            <person name="Numata K."/>
            <person name="Arakawa K."/>
        </authorList>
    </citation>
    <scope>NUCLEOTIDE SEQUENCE [LARGE SCALE GENOMIC DNA]</scope>
</reference>
<gene>
    <name evidence="1" type="ORF">EVAR_92041_1</name>
</gene>
<sequence>MDRITAPGGGMARAKQTAGAMRRCLFVNPDSTFYCGSNPVCDLDSAIDHGANLDEDVASASRIKIIFGSYYSGMA</sequence>
<comment type="caution">
    <text evidence="1">The sequence shown here is derived from an EMBL/GenBank/DDBJ whole genome shotgun (WGS) entry which is preliminary data.</text>
</comment>
<proteinExistence type="predicted"/>
<dbReference type="Proteomes" id="UP000299102">
    <property type="component" value="Unassembled WGS sequence"/>
</dbReference>
<protein>
    <submittedName>
        <fullName evidence="1">Uncharacterized protein</fullName>
    </submittedName>
</protein>
<name>A0A4C1SYX0_EUMVA</name>
<dbReference type="AlphaFoldDB" id="A0A4C1SYX0"/>